<dbReference type="FunFam" id="2.130.10.10:FF:000016">
    <property type="entry name" value="Coatomer alpha subunit, putative"/>
    <property type="match status" value="1"/>
</dbReference>
<dbReference type="Pfam" id="PF00400">
    <property type="entry name" value="WD40"/>
    <property type="match status" value="4"/>
</dbReference>
<feature type="region of interest" description="Disordered" evidence="15">
    <location>
        <begin position="863"/>
        <end position="887"/>
    </location>
</feature>
<reference evidence="18 19" key="1">
    <citation type="journal article" date="2018" name="MBio">
        <title>Comparative Genomics Reveals the Core Gene Toolbox for the Fungus-Insect Symbiosis.</title>
        <authorList>
            <person name="Wang Y."/>
            <person name="Stata M."/>
            <person name="Wang W."/>
            <person name="Stajich J.E."/>
            <person name="White M.M."/>
            <person name="Moncalvo J.M."/>
        </authorList>
    </citation>
    <scope>NUCLEOTIDE SEQUENCE [LARGE SCALE GENOMIC DNA]</scope>
    <source>
        <strain evidence="18 19">AUS-77-4</strain>
    </source>
</reference>
<dbReference type="CDD" id="cd00200">
    <property type="entry name" value="WD40"/>
    <property type="match status" value="1"/>
</dbReference>
<feature type="repeat" description="WD" evidence="14">
    <location>
        <begin position="95"/>
        <end position="127"/>
    </location>
</feature>
<evidence type="ECO:0000256" key="5">
    <source>
        <dbReference type="ARBA" id="ARBA00022574"/>
    </source>
</evidence>
<dbReference type="STRING" id="61424.A0A2T9YUN8"/>
<dbReference type="PROSITE" id="PS50294">
    <property type="entry name" value="WD_REPEATS_REGION"/>
    <property type="match status" value="4"/>
</dbReference>
<dbReference type="PANTHER" id="PTHR19876:SF2">
    <property type="entry name" value="COATOMER SUBUNIT BETA"/>
    <property type="match status" value="1"/>
</dbReference>
<evidence type="ECO:0000256" key="2">
    <source>
        <dbReference type="ARBA" id="ARBA00010844"/>
    </source>
</evidence>
<gene>
    <name evidence="18" type="ORF">BB559_002518</name>
</gene>
<dbReference type="InterPro" id="IPR036322">
    <property type="entry name" value="WD40_repeat_dom_sf"/>
</dbReference>
<evidence type="ECO:0000256" key="12">
    <source>
        <dbReference type="ARBA" id="ARBA00025536"/>
    </source>
</evidence>
<keyword evidence="3 13" id="KW-0813">Transport</keyword>
<feature type="repeat" description="WD" evidence="14">
    <location>
        <begin position="138"/>
        <end position="172"/>
    </location>
</feature>
<feature type="domain" description="COPA/B second beta-propeller" evidence="16">
    <location>
        <begin position="320"/>
        <end position="580"/>
    </location>
</feature>
<comment type="subunit">
    <text evidence="13">Oligomeric complex that consists of at least the alpha, beta, beta', gamma, delta, epsilon and zeta subunits.</text>
</comment>
<feature type="repeat" description="WD" evidence="14">
    <location>
        <begin position="225"/>
        <end position="266"/>
    </location>
</feature>
<feature type="domain" description="COPA/B TPR" evidence="17">
    <location>
        <begin position="597"/>
        <end position="777"/>
    </location>
</feature>
<dbReference type="InterPro" id="IPR015943">
    <property type="entry name" value="WD40/YVTN_repeat-like_dom_sf"/>
</dbReference>
<feature type="compositionally biased region" description="Basic and acidic residues" evidence="15">
    <location>
        <begin position="868"/>
        <end position="880"/>
    </location>
</feature>
<comment type="similarity">
    <text evidence="2 13">Belongs to the WD repeat COPB2 family.</text>
</comment>
<dbReference type="Proteomes" id="UP000245699">
    <property type="component" value="Unassembled WGS sequence"/>
</dbReference>
<keyword evidence="6" id="KW-0677">Repeat</keyword>
<dbReference type="EMBL" id="MBFT01000160">
    <property type="protein sequence ID" value="PVU96067.1"/>
    <property type="molecule type" value="Genomic_DNA"/>
</dbReference>
<dbReference type="InterPro" id="IPR050844">
    <property type="entry name" value="Coatomer_complex_subunit"/>
</dbReference>
<comment type="function">
    <text evidence="12 13">The coatomer is a cytosolic protein complex that binds to dilysine motifs and reversibly associates with Golgi non-clathrin-coated vesicles, which further mediate biosynthetic protein transport from the ER, via the Golgi up to the trans Golgi network. Coatomer complex is required for budding from Golgi membranes, and is essential for the retrograde Golgi-to-ER transport of dilysine-tagged proteins.</text>
</comment>
<evidence type="ECO:0000256" key="13">
    <source>
        <dbReference type="PIRNR" id="PIRNR005567"/>
    </source>
</evidence>
<evidence type="ECO:0000256" key="11">
    <source>
        <dbReference type="ARBA" id="ARBA00023329"/>
    </source>
</evidence>
<dbReference type="SUPFAM" id="SSF50978">
    <property type="entry name" value="WD40 repeat-like"/>
    <property type="match status" value="2"/>
</dbReference>
<evidence type="ECO:0000259" key="17">
    <source>
        <dbReference type="Pfam" id="PF23953"/>
    </source>
</evidence>
<keyword evidence="7 13" id="KW-0931">ER-Golgi transport</keyword>
<keyword evidence="10 13" id="KW-0472">Membrane</keyword>
<evidence type="ECO:0000256" key="3">
    <source>
        <dbReference type="ARBA" id="ARBA00022448"/>
    </source>
</evidence>
<dbReference type="GO" id="GO:0030126">
    <property type="term" value="C:COPI vesicle coat"/>
    <property type="evidence" value="ECO:0007669"/>
    <property type="project" value="TreeGrafter"/>
</dbReference>
<keyword evidence="4 13" id="KW-0963">Cytoplasm</keyword>
<evidence type="ECO:0000256" key="10">
    <source>
        <dbReference type="ARBA" id="ARBA00023136"/>
    </source>
</evidence>
<dbReference type="FunFam" id="1.25.40.470:FF:000001">
    <property type="entry name" value="Coatomer subunit beta"/>
    <property type="match status" value="1"/>
</dbReference>
<dbReference type="SMART" id="SM00320">
    <property type="entry name" value="WD40"/>
    <property type="match status" value="6"/>
</dbReference>
<keyword evidence="5 14" id="KW-0853">WD repeat</keyword>
<evidence type="ECO:0000256" key="15">
    <source>
        <dbReference type="SAM" id="MobiDB-lite"/>
    </source>
</evidence>
<dbReference type="GO" id="GO:0006890">
    <property type="term" value="P:retrograde vesicle-mediated transport, Golgi to endoplasmic reticulum"/>
    <property type="evidence" value="ECO:0007669"/>
    <property type="project" value="TreeGrafter"/>
</dbReference>
<evidence type="ECO:0000256" key="4">
    <source>
        <dbReference type="ARBA" id="ARBA00022490"/>
    </source>
</evidence>
<accession>A0A2T9YUN8</accession>
<comment type="subcellular location">
    <subcellularLocation>
        <location evidence="1 13">Cytoplasmic vesicle</location>
        <location evidence="1 13">COPI-coated vesicle membrane</location>
        <topology evidence="1 13">Peripheral membrane protein</topology>
        <orientation evidence="1 13">Cytoplasmic side</orientation>
    </subcellularLocation>
    <subcellularLocation>
        <location evidence="13">Golgi apparatus membrane</location>
        <topology evidence="13">Peripheral membrane protein</topology>
        <orientation evidence="13">Cytoplasmic side</orientation>
    </subcellularLocation>
    <text evidence="13">The coatomer is cytoplasmic or polymerized on the cytoplasmic side of the Golgi, as well as on the vesicles/buds originating from it.</text>
</comment>
<dbReference type="PIRSF" id="PIRSF005567">
    <property type="entry name" value="Coatomer_beta'_subunit"/>
    <property type="match status" value="1"/>
</dbReference>
<dbReference type="InterPro" id="IPR006692">
    <property type="entry name" value="Beta-prop_COPA/B_2nd"/>
</dbReference>
<keyword evidence="11 13" id="KW-0968">Cytoplasmic vesicle</keyword>
<keyword evidence="8 13" id="KW-0653">Protein transport</keyword>
<dbReference type="GO" id="GO:0000139">
    <property type="term" value="C:Golgi membrane"/>
    <property type="evidence" value="ECO:0007669"/>
    <property type="project" value="UniProtKB-SubCell"/>
</dbReference>
<dbReference type="InterPro" id="IPR020472">
    <property type="entry name" value="WD40_PAC1"/>
</dbReference>
<dbReference type="PROSITE" id="PS50082">
    <property type="entry name" value="WD_REPEATS_2"/>
    <property type="match status" value="4"/>
</dbReference>
<evidence type="ECO:0000256" key="6">
    <source>
        <dbReference type="ARBA" id="ARBA00022737"/>
    </source>
</evidence>
<evidence type="ECO:0000259" key="16">
    <source>
        <dbReference type="Pfam" id="PF04053"/>
    </source>
</evidence>
<name>A0A2T9YUN8_9FUNG</name>
<proteinExistence type="inferred from homology"/>
<evidence type="ECO:0000256" key="9">
    <source>
        <dbReference type="ARBA" id="ARBA00023034"/>
    </source>
</evidence>
<evidence type="ECO:0000256" key="8">
    <source>
        <dbReference type="ARBA" id="ARBA00022927"/>
    </source>
</evidence>
<dbReference type="GO" id="GO:0006888">
    <property type="term" value="P:endoplasmic reticulum to Golgi vesicle-mediated transport"/>
    <property type="evidence" value="ECO:0007669"/>
    <property type="project" value="TreeGrafter"/>
</dbReference>
<dbReference type="Pfam" id="PF23953">
    <property type="entry name" value="TPR_COPA_B"/>
    <property type="match status" value="1"/>
</dbReference>
<dbReference type="PRINTS" id="PR00320">
    <property type="entry name" value="GPROTEINBRPT"/>
</dbReference>
<dbReference type="InterPro" id="IPR001680">
    <property type="entry name" value="WD40_rpt"/>
</dbReference>
<organism evidence="18 19">
    <name type="scientific">Furculomyces boomerangus</name>
    <dbReference type="NCBI Taxonomy" id="61424"/>
    <lineage>
        <taxon>Eukaryota</taxon>
        <taxon>Fungi</taxon>
        <taxon>Fungi incertae sedis</taxon>
        <taxon>Zoopagomycota</taxon>
        <taxon>Kickxellomycotina</taxon>
        <taxon>Harpellomycetes</taxon>
        <taxon>Harpellales</taxon>
        <taxon>Harpellaceae</taxon>
        <taxon>Furculomyces</taxon>
    </lineage>
</organism>
<dbReference type="CDD" id="cd22947">
    <property type="entry name" value="Coatomer_WDAD_beta-like"/>
    <property type="match status" value="1"/>
</dbReference>
<feature type="repeat" description="WD" evidence="14">
    <location>
        <begin position="181"/>
        <end position="224"/>
    </location>
</feature>
<dbReference type="GO" id="GO:0006891">
    <property type="term" value="P:intra-Golgi vesicle-mediated transport"/>
    <property type="evidence" value="ECO:0007669"/>
    <property type="project" value="TreeGrafter"/>
</dbReference>
<dbReference type="AlphaFoldDB" id="A0A2T9YUN8"/>
<dbReference type="Gene3D" id="1.25.40.470">
    <property type="match status" value="1"/>
</dbReference>
<dbReference type="InterPro" id="IPR016453">
    <property type="entry name" value="COPB2"/>
</dbReference>
<evidence type="ECO:0000256" key="14">
    <source>
        <dbReference type="PROSITE-ProRule" id="PRU00221"/>
    </source>
</evidence>
<comment type="caution">
    <text evidence="18">The sequence shown here is derived from an EMBL/GenBank/DDBJ whole genome shotgun (WGS) entry which is preliminary data.</text>
</comment>
<sequence>MGVKLDIKRKLLARTERVKCIDMHPTEPWILIALYNGKVSVWNYETEAQIKSFEVSDLPVRAAKFVARKNWIVTGSDDLQIRAFNYNTHEKLIGFDAHQDYIRTIAVHPTQPYLITGSDDMSIKLWDWEKKWQCIQTFEGHQYFVMSIAINPKDTNTFASASLDKTIKVWNLGSSVPNFTLEGHQKGVNVVEYYNGNEKPFLISGADDFTARIWDYQNNSTVQKLEGHSQNVIVAGFHPSMPIIFTASEDGTVKLWNGTTYRLENTLNYGLGRIWAYGSSSKENILAIGADDGFVVISLGRDDPSISMDNNGRVIWAKQTEIQSTNVKIATESTAVDGERLPLVIKDLGNCEIYPQMLQHSPNGRFVVVCGDGEYIIYTALAWRNKSFGNGLEFAWAHTSNDYAVRESSQSIKLFRSFKERPANSTPNLSSLGYSAEEIFGGALLSVRSTGNTLNLYDWESGNLVRRIDVAALKVYWSENGEIFSVITEDSFYVLRYSSSAFHNAETVTSEGVEDSIMFMSEIQEKVVSGCWVGNCFIYTNAANRLNYLVGEQTFTIAHFNASMKLLGYAAKDNRVYLVDKDLSIISYSLPLSVIEYQSAILQGELEAAAEMLPSIPLEIRPKLAGFLEAEGMKELAMEITTDLEQQFDLAIQLNKLDFACNLAKQSDAEAKWRIVADLALKLFRFDIAEESLLKAKDYNTLLMLYTSSGNLEGINKLSQHASESEMHRLQFMCHMLAKEPEKCLELLIKIDHLPEAALFARSYLPSHTSRTVQKWKDMLVKADKQKSAQALADPSEYPNLFYNYNQSLDAEKYSEKINSKKINASDYLNHVDDLGRNLIQELIDNPELLTLKNVEEPLIDLAQTEESDVKELDTEKSDVEDPVSDE</sequence>
<evidence type="ECO:0000313" key="18">
    <source>
        <dbReference type="EMBL" id="PVU96067.1"/>
    </source>
</evidence>
<evidence type="ECO:0000313" key="19">
    <source>
        <dbReference type="Proteomes" id="UP000245699"/>
    </source>
</evidence>
<evidence type="ECO:0000256" key="7">
    <source>
        <dbReference type="ARBA" id="ARBA00022892"/>
    </source>
</evidence>
<protein>
    <recommendedName>
        <fullName evidence="13">Coatomer subunit beta'</fullName>
    </recommendedName>
</protein>
<keyword evidence="19" id="KW-1185">Reference proteome</keyword>
<dbReference type="Gene3D" id="2.130.10.10">
    <property type="entry name" value="YVTN repeat-like/Quinoprotein amine dehydrogenase"/>
    <property type="match status" value="1"/>
</dbReference>
<dbReference type="PANTHER" id="PTHR19876">
    <property type="entry name" value="COATOMER"/>
    <property type="match status" value="1"/>
</dbReference>
<dbReference type="OrthoDB" id="10261470at2759"/>
<dbReference type="GO" id="GO:0005198">
    <property type="term" value="F:structural molecule activity"/>
    <property type="evidence" value="ECO:0007669"/>
    <property type="project" value="UniProtKB-UniRule"/>
</dbReference>
<keyword evidence="9 13" id="KW-0333">Golgi apparatus</keyword>
<dbReference type="Pfam" id="PF04053">
    <property type="entry name" value="B-prop_COPA_B_2nd"/>
    <property type="match status" value="1"/>
</dbReference>
<dbReference type="GO" id="GO:0006886">
    <property type="term" value="P:intracellular protein transport"/>
    <property type="evidence" value="ECO:0007669"/>
    <property type="project" value="UniProtKB-UniRule"/>
</dbReference>
<dbReference type="InterPro" id="IPR056176">
    <property type="entry name" value="TPR_COPA_B"/>
</dbReference>
<evidence type="ECO:0000256" key="1">
    <source>
        <dbReference type="ARBA" id="ARBA00004347"/>
    </source>
</evidence>